<evidence type="ECO:0000313" key="3">
    <source>
        <dbReference type="Proteomes" id="UP001172155"/>
    </source>
</evidence>
<name>A0AA40F6Y6_9PEZI</name>
<evidence type="ECO:0000256" key="1">
    <source>
        <dbReference type="SAM" id="MobiDB-lite"/>
    </source>
</evidence>
<dbReference type="AlphaFoldDB" id="A0AA40F6Y6"/>
<feature type="compositionally biased region" description="Low complexity" evidence="1">
    <location>
        <begin position="8"/>
        <end position="30"/>
    </location>
</feature>
<comment type="caution">
    <text evidence="2">The sequence shown here is derived from an EMBL/GenBank/DDBJ whole genome shotgun (WGS) entry which is preliminary data.</text>
</comment>
<protein>
    <submittedName>
        <fullName evidence="2">Uncharacterized protein</fullName>
    </submittedName>
</protein>
<dbReference type="EMBL" id="JAUKUD010000002">
    <property type="protein sequence ID" value="KAK0752314.1"/>
    <property type="molecule type" value="Genomic_DNA"/>
</dbReference>
<evidence type="ECO:0000313" key="2">
    <source>
        <dbReference type="EMBL" id="KAK0752314.1"/>
    </source>
</evidence>
<organism evidence="2 3">
    <name type="scientific">Schizothecium vesticola</name>
    <dbReference type="NCBI Taxonomy" id="314040"/>
    <lineage>
        <taxon>Eukaryota</taxon>
        <taxon>Fungi</taxon>
        <taxon>Dikarya</taxon>
        <taxon>Ascomycota</taxon>
        <taxon>Pezizomycotina</taxon>
        <taxon>Sordariomycetes</taxon>
        <taxon>Sordariomycetidae</taxon>
        <taxon>Sordariales</taxon>
        <taxon>Schizotheciaceae</taxon>
        <taxon>Schizothecium</taxon>
    </lineage>
</organism>
<gene>
    <name evidence="2" type="ORF">B0T18DRAFT_87942</name>
</gene>
<feature type="region of interest" description="Disordered" evidence="1">
    <location>
        <begin position="1"/>
        <end position="74"/>
    </location>
</feature>
<dbReference type="Proteomes" id="UP001172155">
    <property type="component" value="Unassembled WGS sequence"/>
</dbReference>
<keyword evidence="3" id="KW-1185">Reference proteome</keyword>
<accession>A0AA40F6Y6</accession>
<sequence>MERKKATKAPAPSKSTVESSTTKTTSTTSSGFALQCYKNGMRDTRHSKPPTNLENPPERYARSHTTASPPDSEYKRYFNNVGNAANKATMVVKVSGYMLKVYDDPGYLQPFNQPFTAFPADVACPRRQFRGNKRKRG</sequence>
<reference evidence="2" key="1">
    <citation type="submission" date="2023-06" db="EMBL/GenBank/DDBJ databases">
        <title>Genome-scale phylogeny and comparative genomics of the fungal order Sordariales.</title>
        <authorList>
            <consortium name="Lawrence Berkeley National Laboratory"/>
            <person name="Hensen N."/>
            <person name="Bonometti L."/>
            <person name="Westerberg I."/>
            <person name="Brannstrom I.O."/>
            <person name="Guillou S."/>
            <person name="Cros-Aarteil S."/>
            <person name="Calhoun S."/>
            <person name="Haridas S."/>
            <person name="Kuo A."/>
            <person name="Mondo S."/>
            <person name="Pangilinan J."/>
            <person name="Riley R."/>
            <person name="LaButti K."/>
            <person name="Andreopoulos B."/>
            <person name="Lipzen A."/>
            <person name="Chen C."/>
            <person name="Yanf M."/>
            <person name="Daum C."/>
            <person name="Ng V."/>
            <person name="Clum A."/>
            <person name="Steindorff A."/>
            <person name="Ohm R."/>
            <person name="Martin F."/>
            <person name="Silar P."/>
            <person name="Natvig D."/>
            <person name="Lalanne C."/>
            <person name="Gautier V."/>
            <person name="Ament-velasquez S.L."/>
            <person name="Kruys A."/>
            <person name="Hutchinson M.I."/>
            <person name="Powell A.J."/>
            <person name="Barry K."/>
            <person name="Miller A.N."/>
            <person name="Grigoriev I.V."/>
            <person name="Debuchy R."/>
            <person name="Gladieux P."/>
            <person name="Thoren M.H."/>
            <person name="Johannesson H."/>
        </authorList>
    </citation>
    <scope>NUCLEOTIDE SEQUENCE</scope>
    <source>
        <strain evidence="2">SMH3187-1</strain>
    </source>
</reference>
<proteinExistence type="predicted"/>